<dbReference type="InterPro" id="IPR000719">
    <property type="entry name" value="Prot_kinase_dom"/>
</dbReference>
<name>A0A8X7Z5H0_POPTO</name>
<dbReference type="Proteomes" id="UP000886885">
    <property type="component" value="Chromosome 9D"/>
</dbReference>
<comment type="caution">
    <text evidence="2">The sequence shown here is derived from an EMBL/GenBank/DDBJ whole genome shotgun (WGS) entry which is preliminary data.</text>
</comment>
<protein>
    <recommendedName>
        <fullName evidence="1">Protein kinase domain-containing protein</fullName>
    </recommendedName>
</protein>
<accession>A0A8X7Z5H0</accession>
<reference evidence="2" key="1">
    <citation type="journal article" date="2020" name="bioRxiv">
        <title>Hybrid origin of Populus tomentosa Carr. identified through genome sequencing and phylogenomic analysis.</title>
        <authorList>
            <person name="An X."/>
            <person name="Gao K."/>
            <person name="Chen Z."/>
            <person name="Li J."/>
            <person name="Yang X."/>
            <person name="Yang X."/>
            <person name="Zhou J."/>
            <person name="Guo T."/>
            <person name="Zhao T."/>
            <person name="Huang S."/>
            <person name="Miao D."/>
            <person name="Khan W.U."/>
            <person name="Rao P."/>
            <person name="Ye M."/>
            <person name="Lei B."/>
            <person name="Liao W."/>
            <person name="Wang J."/>
            <person name="Ji L."/>
            <person name="Li Y."/>
            <person name="Guo B."/>
            <person name="Mustafa N.S."/>
            <person name="Li S."/>
            <person name="Yun Q."/>
            <person name="Keller S.R."/>
            <person name="Mao J."/>
            <person name="Zhang R."/>
            <person name="Strauss S.H."/>
        </authorList>
    </citation>
    <scope>NUCLEOTIDE SEQUENCE</scope>
    <source>
        <strain evidence="2">GM15</strain>
        <tissue evidence="2">Leaf</tissue>
    </source>
</reference>
<dbReference type="PROSITE" id="PS50011">
    <property type="entry name" value="PROTEIN_KINASE_DOM"/>
    <property type="match status" value="1"/>
</dbReference>
<dbReference type="GO" id="GO:0005524">
    <property type="term" value="F:ATP binding"/>
    <property type="evidence" value="ECO:0007669"/>
    <property type="project" value="InterPro"/>
</dbReference>
<proteinExistence type="predicted"/>
<dbReference type="GO" id="GO:0004672">
    <property type="term" value="F:protein kinase activity"/>
    <property type="evidence" value="ECO:0007669"/>
    <property type="project" value="InterPro"/>
</dbReference>
<feature type="domain" description="Protein kinase" evidence="1">
    <location>
        <begin position="1"/>
        <end position="74"/>
    </location>
</feature>
<evidence type="ECO:0000313" key="2">
    <source>
        <dbReference type="EMBL" id="KAG6761577.1"/>
    </source>
</evidence>
<evidence type="ECO:0000259" key="1">
    <source>
        <dbReference type="PROSITE" id="PS50011"/>
    </source>
</evidence>
<dbReference type="AlphaFoldDB" id="A0A8X7Z5H0"/>
<keyword evidence="3" id="KW-1185">Reference proteome</keyword>
<gene>
    <name evidence="2" type="ORF">POTOM_034805</name>
</gene>
<dbReference type="OrthoDB" id="10608203at2759"/>
<sequence>MKILCKHTDTQELQGKGWIDIFLMMVSHFKPFSHSCTESFIVQVADFGLTKLTKAESASLLTRLVGTFGYMSPE</sequence>
<organism evidence="2 3">
    <name type="scientific">Populus tomentosa</name>
    <name type="common">Chinese white poplar</name>
    <dbReference type="NCBI Taxonomy" id="118781"/>
    <lineage>
        <taxon>Eukaryota</taxon>
        <taxon>Viridiplantae</taxon>
        <taxon>Streptophyta</taxon>
        <taxon>Embryophyta</taxon>
        <taxon>Tracheophyta</taxon>
        <taxon>Spermatophyta</taxon>
        <taxon>Magnoliopsida</taxon>
        <taxon>eudicotyledons</taxon>
        <taxon>Gunneridae</taxon>
        <taxon>Pentapetalae</taxon>
        <taxon>rosids</taxon>
        <taxon>fabids</taxon>
        <taxon>Malpighiales</taxon>
        <taxon>Salicaceae</taxon>
        <taxon>Saliceae</taxon>
        <taxon>Populus</taxon>
    </lineage>
</organism>
<dbReference type="EMBL" id="JAAWWB010000018">
    <property type="protein sequence ID" value="KAG6761577.1"/>
    <property type="molecule type" value="Genomic_DNA"/>
</dbReference>
<evidence type="ECO:0000313" key="3">
    <source>
        <dbReference type="Proteomes" id="UP000886885"/>
    </source>
</evidence>